<comment type="caution">
    <text evidence="2">The sequence shown here is derived from an EMBL/GenBank/DDBJ whole genome shotgun (WGS) entry which is preliminary data.</text>
</comment>
<reference evidence="3" key="1">
    <citation type="journal article" date="2019" name="Int. J. Syst. Evol. Microbiol.">
        <title>The Global Catalogue of Microorganisms (GCM) 10K type strain sequencing project: providing services to taxonomists for standard genome sequencing and annotation.</title>
        <authorList>
            <consortium name="The Broad Institute Genomics Platform"/>
            <consortium name="The Broad Institute Genome Sequencing Center for Infectious Disease"/>
            <person name="Wu L."/>
            <person name="Ma J."/>
        </authorList>
    </citation>
    <scope>NUCLEOTIDE SEQUENCE [LARGE SCALE GENOMIC DNA]</scope>
    <source>
        <strain evidence="3">JCM 17027</strain>
    </source>
</reference>
<evidence type="ECO:0000313" key="3">
    <source>
        <dbReference type="Proteomes" id="UP001500034"/>
    </source>
</evidence>
<organism evidence="2 3">
    <name type="scientific">Streptomyces marokkonensis</name>
    <dbReference type="NCBI Taxonomy" id="324855"/>
    <lineage>
        <taxon>Bacteria</taxon>
        <taxon>Bacillati</taxon>
        <taxon>Actinomycetota</taxon>
        <taxon>Actinomycetes</taxon>
        <taxon>Kitasatosporales</taxon>
        <taxon>Streptomycetaceae</taxon>
        <taxon>Streptomyces</taxon>
    </lineage>
</organism>
<accession>A0ABP7RW12</accession>
<evidence type="ECO:0000313" key="2">
    <source>
        <dbReference type="EMBL" id="GAA4003063.1"/>
    </source>
</evidence>
<dbReference type="EMBL" id="BAABCQ010000154">
    <property type="protein sequence ID" value="GAA4003063.1"/>
    <property type="molecule type" value="Genomic_DNA"/>
</dbReference>
<feature type="region of interest" description="Disordered" evidence="1">
    <location>
        <begin position="45"/>
        <end position="84"/>
    </location>
</feature>
<gene>
    <name evidence="2" type="ORF">GCM10022384_57210</name>
</gene>
<proteinExistence type="predicted"/>
<evidence type="ECO:0000256" key="1">
    <source>
        <dbReference type="SAM" id="MobiDB-lite"/>
    </source>
</evidence>
<keyword evidence="3" id="KW-1185">Reference proteome</keyword>
<dbReference type="Proteomes" id="UP001500034">
    <property type="component" value="Unassembled WGS sequence"/>
</dbReference>
<evidence type="ECO:0008006" key="4">
    <source>
        <dbReference type="Google" id="ProtNLM"/>
    </source>
</evidence>
<sequence>MADRPQAAPAVVGEQHLDRLLQHVQAVADATGDIDWDINIDSSSVRAHQHAAGAPKHDSFVSSSPSKNGEARGESGTVDSGEPA</sequence>
<protein>
    <recommendedName>
        <fullName evidence="4">Transposase</fullName>
    </recommendedName>
</protein>
<name>A0ABP7RW12_9ACTN</name>